<comment type="caution">
    <text evidence="2">The sequence shown here is derived from an EMBL/GenBank/DDBJ whole genome shotgun (WGS) entry which is preliminary data.</text>
</comment>
<evidence type="ECO:0000313" key="2">
    <source>
        <dbReference type="EMBL" id="PCJ27278.1"/>
    </source>
</evidence>
<gene>
    <name evidence="2" type="ORF">COA96_03585</name>
</gene>
<evidence type="ECO:0000313" key="3">
    <source>
        <dbReference type="Proteomes" id="UP000218327"/>
    </source>
</evidence>
<organism evidence="2 3">
    <name type="scientific">SAR86 cluster bacterium</name>
    <dbReference type="NCBI Taxonomy" id="2030880"/>
    <lineage>
        <taxon>Bacteria</taxon>
        <taxon>Pseudomonadati</taxon>
        <taxon>Pseudomonadota</taxon>
        <taxon>Gammaproteobacteria</taxon>
        <taxon>SAR86 cluster</taxon>
    </lineage>
</organism>
<dbReference type="Gene3D" id="2.30.110.10">
    <property type="entry name" value="Electron Transport, Fmn-binding Protein, Chain A"/>
    <property type="match status" value="1"/>
</dbReference>
<accession>A0A2A5B831</accession>
<sequence length="252" mass="28374">MGLEGKMSEFRKMMRLFGRGPKMTESYIEVLDILTYLRNTSGEVSVSFQGDDSTYPSIITALNAKHQIMVLDSQMPDTSIHLTRGTPITVRAEKQGREFTFNSKFLEPLASDFSLGYQLSIPSALGTAHPREAFRVLLDEIRDKVRITLHDAHKQPIDGIVRNISRSGLGMKTYAELPNTLAKESQIVDCNILLQETNEISCKMEIKNVTSKENGQNATFIGGRMLDVNQQDTNMLISFIKQLQQQHIQSYA</sequence>
<evidence type="ECO:0000259" key="1">
    <source>
        <dbReference type="Pfam" id="PF07238"/>
    </source>
</evidence>
<dbReference type="Gene3D" id="2.40.10.220">
    <property type="entry name" value="predicted glycosyltransferase like domains"/>
    <property type="match status" value="1"/>
</dbReference>
<proteinExistence type="predicted"/>
<protein>
    <recommendedName>
        <fullName evidence="1">PilZ domain-containing protein</fullName>
    </recommendedName>
</protein>
<dbReference type="EMBL" id="NVVJ01000007">
    <property type="protein sequence ID" value="PCJ27278.1"/>
    <property type="molecule type" value="Genomic_DNA"/>
</dbReference>
<dbReference type="InterPro" id="IPR009875">
    <property type="entry name" value="PilZ_domain"/>
</dbReference>
<name>A0A2A5B831_9GAMM</name>
<dbReference type="InterPro" id="IPR012349">
    <property type="entry name" value="Split_barrel_FMN-bd"/>
</dbReference>
<reference evidence="3" key="1">
    <citation type="submission" date="2017-08" db="EMBL/GenBank/DDBJ databases">
        <title>A dynamic microbial community with high functional redundancy inhabits the cold, oxic subseafloor aquifer.</title>
        <authorList>
            <person name="Tully B.J."/>
            <person name="Wheat C.G."/>
            <person name="Glazer B.T."/>
            <person name="Huber J.A."/>
        </authorList>
    </citation>
    <scope>NUCLEOTIDE SEQUENCE [LARGE SCALE GENOMIC DNA]</scope>
</reference>
<dbReference type="AlphaFoldDB" id="A0A2A5B831"/>
<dbReference type="Pfam" id="PF07238">
    <property type="entry name" value="PilZ"/>
    <property type="match status" value="1"/>
</dbReference>
<dbReference type="Proteomes" id="UP000218327">
    <property type="component" value="Unassembled WGS sequence"/>
</dbReference>
<feature type="domain" description="PilZ" evidence="1">
    <location>
        <begin position="131"/>
        <end position="241"/>
    </location>
</feature>
<dbReference type="GO" id="GO:0035438">
    <property type="term" value="F:cyclic-di-GMP binding"/>
    <property type="evidence" value="ECO:0007669"/>
    <property type="project" value="InterPro"/>
</dbReference>